<dbReference type="Proteomes" id="UP000237983">
    <property type="component" value="Unassembled WGS sequence"/>
</dbReference>
<reference evidence="2 3" key="1">
    <citation type="submission" date="2018-03" db="EMBL/GenBank/DDBJ databases">
        <title>Genomic Encyclopedia of Type Strains, Phase III (KMG-III): the genomes of soil and plant-associated and newly described type strains.</title>
        <authorList>
            <person name="Whitman W."/>
        </authorList>
    </citation>
    <scope>NUCLEOTIDE SEQUENCE [LARGE SCALE GENOMIC DNA]</scope>
    <source>
        <strain evidence="2 3">CGMCC 1.12484</strain>
    </source>
</reference>
<comment type="caution">
    <text evidence="2">The sequence shown here is derived from an EMBL/GenBank/DDBJ whole genome shotgun (WGS) entry which is preliminary data.</text>
</comment>
<dbReference type="RefSeq" id="WP_106208875.1">
    <property type="nucleotide sequence ID" value="NZ_PVTL01000001.1"/>
</dbReference>
<dbReference type="EMBL" id="PVTL01000001">
    <property type="protein sequence ID" value="PRY70041.1"/>
    <property type="molecule type" value="Genomic_DNA"/>
</dbReference>
<feature type="transmembrane region" description="Helical" evidence="1">
    <location>
        <begin position="54"/>
        <end position="78"/>
    </location>
</feature>
<evidence type="ECO:0000313" key="3">
    <source>
        <dbReference type="Proteomes" id="UP000237983"/>
    </source>
</evidence>
<accession>A0A2T0VII4</accession>
<evidence type="ECO:0000313" key="2">
    <source>
        <dbReference type="EMBL" id="PRY70041.1"/>
    </source>
</evidence>
<protein>
    <submittedName>
        <fullName evidence="2">Putative superfamily III holin-X</fullName>
    </submittedName>
</protein>
<evidence type="ECO:0000256" key="1">
    <source>
        <dbReference type="SAM" id="Phobius"/>
    </source>
</evidence>
<keyword evidence="1" id="KW-0812">Transmembrane</keyword>
<sequence>MPDDYNPGIGEKLGLIGLFRQLPAQISRLIRDELRAAQVELVEKLKGAGIGAGLVLGGAIVALYALGVLITTAILGLATVLAPWLAALIVGVMLLVVAGVLVLLGRNKLKTAVPPLPTESIDSVKEDIRTLKGENR</sequence>
<gene>
    <name evidence="2" type="ORF">B0I08_101163</name>
</gene>
<dbReference type="Pfam" id="PF07332">
    <property type="entry name" value="Phage_holin_3_6"/>
    <property type="match status" value="1"/>
</dbReference>
<proteinExistence type="predicted"/>
<dbReference type="AlphaFoldDB" id="A0A2T0VII4"/>
<keyword evidence="1" id="KW-0472">Membrane</keyword>
<feature type="transmembrane region" description="Helical" evidence="1">
    <location>
        <begin position="84"/>
        <end position="104"/>
    </location>
</feature>
<name>A0A2T0VII4_9MICO</name>
<keyword evidence="1" id="KW-1133">Transmembrane helix</keyword>
<dbReference type="InterPro" id="IPR009937">
    <property type="entry name" value="Phage_holin_3_6"/>
</dbReference>
<keyword evidence="3" id="KW-1185">Reference proteome</keyword>
<dbReference type="OrthoDB" id="5122083at2"/>
<organism evidence="2 3">
    <name type="scientific">Glaciihabitans tibetensis</name>
    <dbReference type="NCBI Taxonomy" id="1266600"/>
    <lineage>
        <taxon>Bacteria</taxon>
        <taxon>Bacillati</taxon>
        <taxon>Actinomycetota</taxon>
        <taxon>Actinomycetes</taxon>
        <taxon>Micrococcales</taxon>
        <taxon>Microbacteriaceae</taxon>
        <taxon>Glaciihabitans</taxon>
    </lineage>
</organism>